<dbReference type="AlphaFoldDB" id="A0A7R9SXI7"/>
<reference evidence="3" key="1">
    <citation type="submission" date="2020-10" db="EMBL/GenBank/DDBJ databases">
        <title>Unveiling of a novel bifunctional photoreceptor, Dualchrome1, isolated from a cosmopolitan green alga.</title>
        <authorList>
            <person name="Suzuki S."/>
            <person name="Kawachi M."/>
        </authorList>
    </citation>
    <scope>NUCLEOTIDE SEQUENCE</scope>
    <source>
        <strain evidence="3">NIES 2893</strain>
    </source>
</reference>
<organism evidence="2">
    <name type="scientific">Pycnococcus provasolii</name>
    <dbReference type="NCBI Taxonomy" id="41880"/>
    <lineage>
        <taxon>Eukaryota</taxon>
        <taxon>Viridiplantae</taxon>
        <taxon>Chlorophyta</taxon>
        <taxon>Pseudoscourfieldiophyceae</taxon>
        <taxon>Pseudoscourfieldiales</taxon>
        <taxon>Pycnococcaceae</taxon>
        <taxon>Pycnococcus</taxon>
    </lineage>
</organism>
<feature type="compositionally biased region" description="Polar residues" evidence="1">
    <location>
        <begin position="152"/>
        <end position="161"/>
    </location>
</feature>
<evidence type="ECO:0000313" key="3">
    <source>
        <dbReference type="EMBL" id="GHP06183.1"/>
    </source>
</evidence>
<evidence type="ECO:0000313" key="2">
    <source>
        <dbReference type="EMBL" id="CAD8217731.1"/>
    </source>
</evidence>
<gene>
    <name evidence="2" type="ORF">PPRO1472_LOCUS1173</name>
    <name evidence="3" type="ORF">PPROV_000493000</name>
</gene>
<keyword evidence="4" id="KW-1185">Reference proteome</keyword>
<dbReference type="Proteomes" id="UP000660262">
    <property type="component" value="Unassembled WGS sequence"/>
</dbReference>
<dbReference type="EMBL" id="HBDW01001720">
    <property type="protein sequence ID" value="CAD8217731.1"/>
    <property type="molecule type" value="Transcribed_RNA"/>
</dbReference>
<name>A0A7R9SXI7_9CHLO</name>
<dbReference type="EMBL" id="BNJQ01000012">
    <property type="protein sequence ID" value="GHP06183.1"/>
    <property type="molecule type" value="Genomic_DNA"/>
</dbReference>
<proteinExistence type="predicted"/>
<sequence>MGMTMMAARHVVVVKPRGTCKVTCAHGARGGAPHGGAPHGGAHAQSSQSAPTFPASVPPTRDSGHTRRSLTLHTATAATLTMMMNLLPSATMPAHAYGGRGVITALDEGSGNVFYDDLLARAKENGSGVPKVGNSSPTTEGTSRRADGSIIETKTPTSGNSKRCGPECQRLRAKK</sequence>
<feature type="region of interest" description="Disordered" evidence="1">
    <location>
        <begin position="125"/>
        <end position="175"/>
    </location>
</feature>
<evidence type="ECO:0000256" key="1">
    <source>
        <dbReference type="SAM" id="MobiDB-lite"/>
    </source>
</evidence>
<accession>A0A7R9SXI7</accession>
<protein>
    <submittedName>
        <fullName evidence="2">Uncharacterized protein</fullName>
    </submittedName>
</protein>
<feature type="region of interest" description="Disordered" evidence="1">
    <location>
        <begin position="31"/>
        <end position="69"/>
    </location>
</feature>
<evidence type="ECO:0000313" key="4">
    <source>
        <dbReference type="Proteomes" id="UP000660262"/>
    </source>
</evidence>
<reference evidence="2" key="2">
    <citation type="submission" date="2021-01" db="EMBL/GenBank/DDBJ databases">
        <authorList>
            <person name="Corre E."/>
            <person name="Pelletier E."/>
            <person name="Niang G."/>
            <person name="Scheremetjew M."/>
            <person name="Finn R."/>
            <person name="Kale V."/>
            <person name="Holt S."/>
            <person name="Cochrane G."/>
            <person name="Meng A."/>
            <person name="Brown T."/>
            <person name="Cohen L."/>
        </authorList>
    </citation>
    <scope>NUCLEOTIDE SEQUENCE</scope>
    <source>
        <strain evidence="2">RCC251</strain>
    </source>
</reference>